<dbReference type="InterPro" id="IPR001806">
    <property type="entry name" value="Small_GTPase"/>
</dbReference>
<dbReference type="GO" id="GO:0005525">
    <property type="term" value="F:GTP binding"/>
    <property type="evidence" value="ECO:0007669"/>
    <property type="project" value="UniProtKB-KW"/>
</dbReference>
<dbReference type="STRING" id="10181.G5B5T1"/>
<dbReference type="Proteomes" id="UP000006813">
    <property type="component" value="Unassembled WGS sequence"/>
</dbReference>
<keyword evidence="1" id="KW-0547">Nucleotide-binding</keyword>
<dbReference type="AlphaFoldDB" id="G5B5T1"/>
<gene>
    <name evidence="3" type="ORF">GW7_02979</name>
</gene>
<dbReference type="EMBL" id="JH168599">
    <property type="protein sequence ID" value="EHB04642.1"/>
    <property type="molecule type" value="Genomic_DNA"/>
</dbReference>
<dbReference type="PRINTS" id="PR00449">
    <property type="entry name" value="RASTRNSFRMNG"/>
</dbReference>
<protein>
    <submittedName>
        <fullName evidence="3">Ras-related protein Rab-6A</fullName>
    </submittedName>
</protein>
<dbReference type="SMART" id="SM00173">
    <property type="entry name" value="RAS"/>
    <property type="match status" value="1"/>
</dbReference>
<dbReference type="SUPFAM" id="SSF52540">
    <property type="entry name" value="P-loop containing nucleoside triphosphate hydrolases"/>
    <property type="match status" value="1"/>
</dbReference>
<evidence type="ECO:0000256" key="2">
    <source>
        <dbReference type="ARBA" id="ARBA00023134"/>
    </source>
</evidence>
<sequence length="111" mass="12785">MCHCWPVTIERGRCSGDYEDSKPRRQQTTKWIDDVRTERGNDVIIMLVGNKTDLSDKRQMSIEEGERKAKELNVMFIETSAKAGYNVKQLLRSSSSAWNGKHTGQKQSRHD</sequence>
<dbReference type="InterPro" id="IPR027417">
    <property type="entry name" value="P-loop_NTPase"/>
</dbReference>
<evidence type="ECO:0000313" key="3">
    <source>
        <dbReference type="EMBL" id="EHB04642.1"/>
    </source>
</evidence>
<dbReference type="SMART" id="SM00175">
    <property type="entry name" value="RAB"/>
    <property type="match status" value="1"/>
</dbReference>
<evidence type="ECO:0000256" key="1">
    <source>
        <dbReference type="ARBA" id="ARBA00022741"/>
    </source>
</evidence>
<dbReference type="InParanoid" id="G5B5T1"/>
<keyword evidence="2" id="KW-0342">GTP-binding</keyword>
<dbReference type="PROSITE" id="PS51421">
    <property type="entry name" value="RAS"/>
    <property type="match status" value="1"/>
</dbReference>
<dbReference type="PROSITE" id="PS51419">
    <property type="entry name" value="RAB"/>
    <property type="match status" value="1"/>
</dbReference>
<accession>G5B5T1</accession>
<proteinExistence type="predicted"/>
<dbReference type="Gene3D" id="3.40.50.300">
    <property type="entry name" value="P-loop containing nucleotide triphosphate hydrolases"/>
    <property type="match status" value="1"/>
</dbReference>
<dbReference type="InterPro" id="IPR050227">
    <property type="entry name" value="Rab"/>
</dbReference>
<dbReference type="GO" id="GO:0003924">
    <property type="term" value="F:GTPase activity"/>
    <property type="evidence" value="ECO:0007669"/>
    <property type="project" value="InterPro"/>
</dbReference>
<reference evidence="3 4" key="1">
    <citation type="journal article" date="2011" name="Nature">
        <title>Genome sequencing reveals insights into physiology and longevity of the naked mole rat.</title>
        <authorList>
            <person name="Kim E.B."/>
            <person name="Fang X."/>
            <person name="Fushan A.A."/>
            <person name="Huang Z."/>
            <person name="Lobanov A.V."/>
            <person name="Han L."/>
            <person name="Marino S.M."/>
            <person name="Sun X."/>
            <person name="Turanov A.A."/>
            <person name="Yang P."/>
            <person name="Yim S.H."/>
            <person name="Zhao X."/>
            <person name="Kasaikina M.V."/>
            <person name="Stoletzki N."/>
            <person name="Peng C."/>
            <person name="Polak P."/>
            <person name="Xiong Z."/>
            <person name="Kiezun A."/>
            <person name="Zhu Y."/>
            <person name="Chen Y."/>
            <person name="Kryukov G.V."/>
            <person name="Zhang Q."/>
            <person name="Peshkin L."/>
            <person name="Yang L."/>
            <person name="Bronson R.T."/>
            <person name="Buffenstein R."/>
            <person name="Wang B."/>
            <person name="Han C."/>
            <person name="Li Q."/>
            <person name="Chen L."/>
            <person name="Zhao W."/>
            <person name="Sunyaev S.R."/>
            <person name="Park T.J."/>
            <person name="Zhang G."/>
            <person name="Wang J."/>
            <person name="Gladyshev V.N."/>
        </authorList>
    </citation>
    <scope>NUCLEOTIDE SEQUENCE [LARGE SCALE GENOMIC DNA]</scope>
</reference>
<dbReference type="Pfam" id="PF00071">
    <property type="entry name" value="Ras"/>
    <property type="match status" value="1"/>
</dbReference>
<name>G5B5T1_HETGA</name>
<dbReference type="PANTHER" id="PTHR47977">
    <property type="entry name" value="RAS-RELATED PROTEIN RAB"/>
    <property type="match status" value="1"/>
</dbReference>
<evidence type="ECO:0000313" key="4">
    <source>
        <dbReference type="Proteomes" id="UP000006813"/>
    </source>
</evidence>
<organism evidence="3 4">
    <name type="scientific">Heterocephalus glaber</name>
    <name type="common">Naked mole rat</name>
    <dbReference type="NCBI Taxonomy" id="10181"/>
    <lineage>
        <taxon>Eukaryota</taxon>
        <taxon>Metazoa</taxon>
        <taxon>Chordata</taxon>
        <taxon>Craniata</taxon>
        <taxon>Vertebrata</taxon>
        <taxon>Euteleostomi</taxon>
        <taxon>Mammalia</taxon>
        <taxon>Eutheria</taxon>
        <taxon>Euarchontoglires</taxon>
        <taxon>Glires</taxon>
        <taxon>Rodentia</taxon>
        <taxon>Hystricomorpha</taxon>
        <taxon>Bathyergidae</taxon>
        <taxon>Heterocephalus</taxon>
    </lineage>
</organism>